<keyword evidence="3" id="KW-1185">Reference proteome</keyword>
<evidence type="ECO:0000313" key="3">
    <source>
        <dbReference type="Proteomes" id="UP001501578"/>
    </source>
</evidence>
<dbReference type="Pfam" id="PF09346">
    <property type="entry name" value="SMI1_KNR4"/>
    <property type="match status" value="1"/>
</dbReference>
<feature type="domain" description="Knr4/Smi1-like" evidence="1">
    <location>
        <begin position="40"/>
        <end position="182"/>
    </location>
</feature>
<dbReference type="Gene3D" id="3.40.1580.10">
    <property type="entry name" value="SMI1/KNR4-like"/>
    <property type="match status" value="1"/>
</dbReference>
<dbReference type="EMBL" id="BAAAHQ010000004">
    <property type="protein sequence ID" value="GAA0917831.1"/>
    <property type="molecule type" value="Genomic_DNA"/>
</dbReference>
<dbReference type="SUPFAM" id="SSF160631">
    <property type="entry name" value="SMI1/KNR4-like"/>
    <property type="match status" value="1"/>
</dbReference>
<name>A0ABN1NVW8_9ACTN</name>
<dbReference type="InterPro" id="IPR018958">
    <property type="entry name" value="Knr4/Smi1-like_dom"/>
</dbReference>
<gene>
    <name evidence="2" type="ORF">GCM10009560_14270</name>
</gene>
<dbReference type="InterPro" id="IPR037883">
    <property type="entry name" value="Knr4/Smi1-like_sf"/>
</dbReference>
<evidence type="ECO:0000313" key="2">
    <source>
        <dbReference type="EMBL" id="GAA0917831.1"/>
    </source>
</evidence>
<organism evidence="2 3">
    <name type="scientific">Nonomuraea longicatena</name>
    <dbReference type="NCBI Taxonomy" id="83682"/>
    <lineage>
        <taxon>Bacteria</taxon>
        <taxon>Bacillati</taxon>
        <taxon>Actinomycetota</taxon>
        <taxon>Actinomycetes</taxon>
        <taxon>Streptosporangiales</taxon>
        <taxon>Streptosporangiaceae</taxon>
        <taxon>Nonomuraea</taxon>
    </lineage>
</organism>
<evidence type="ECO:0000259" key="1">
    <source>
        <dbReference type="SMART" id="SM00860"/>
    </source>
</evidence>
<accession>A0ABN1NVW8</accession>
<protein>
    <recommendedName>
        <fullName evidence="1">Knr4/Smi1-like domain-containing protein</fullName>
    </recommendedName>
</protein>
<dbReference type="Proteomes" id="UP001501578">
    <property type="component" value="Unassembled WGS sequence"/>
</dbReference>
<comment type="caution">
    <text evidence="2">The sequence shown here is derived from an EMBL/GenBank/DDBJ whole genome shotgun (WGS) entry which is preliminary data.</text>
</comment>
<dbReference type="SMART" id="SM00860">
    <property type="entry name" value="SMI1_KNR4"/>
    <property type="match status" value="1"/>
</dbReference>
<reference evidence="2 3" key="1">
    <citation type="journal article" date="2019" name="Int. J. Syst. Evol. Microbiol.">
        <title>The Global Catalogue of Microorganisms (GCM) 10K type strain sequencing project: providing services to taxonomists for standard genome sequencing and annotation.</title>
        <authorList>
            <consortium name="The Broad Institute Genomics Platform"/>
            <consortium name="The Broad Institute Genome Sequencing Center for Infectious Disease"/>
            <person name="Wu L."/>
            <person name="Ma J."/>
        </authorList>
    </citation>
    <scope>NUCLEOTIDE SEQUENCE [LARGE SCALE GENOMIC DNA]</scope>
    <source>
        <strain evidence="2 3">JCM 11136</strain>
    </source>
</reference>
<proteinExistence type="predicted"/>
<sequence length="191" mass="21905">MIVNVSGMSRTCSPRYPWVEFLKVMSARHQSLRAPAVPLGATEAEIARLEGRLGRRLPPSYREFLAVANGWKGTAMILLLHSCQLGWTRDLDPELCESWAPDGVHPTVPDEQYFVYGPEQDCIHARDEYIPDTLRVGRYVEGQTLMLNPHVVTLDGEWETWDFSIDYPGAHRYRSFWEFMRSRFGKAAFPS</sequence>